<evidence type="ECO:0000259" key="8">
    <source>
        <dbReference type="PROSITE" id="PS50928"/>
    </source>
</evidence>
<keyword evidence="3" id="KW-1003">Cell membrane</keyword>
<feature type="transmembrane region" description="Helical" evidence="7">
    <location>
        <begin position="76"/>
        <end position="99"/>
    </location>
</feature>
<accession>A0A939BFY3</accession>
<proteinExistence type="inferred from homology"/>
<keyword evidence="6 7" id="KW-0472">Membrane</keyword>
<dbReference type="EMBL" id="JACJKS010000001">
    <property type="protein sequence ID" value="MBM6947066.1"/>
    <property type="molecule type" value="Genomic_DNA"/>
</dbReference>
<comment type="similarity">
    <text evidence="7">Belongs to the binding-protein-dependent transport system permease family.</text>
</comment>
<evidence type="ECO:0000256" key="3">
    <source>
        <dbReference type="ARBA" id="ARBA00022475"/>
    </source>
</evidence>
<evidence type="ECO:0000256" key="4">
    <source>
        <dbReference type="ARBA" id="ARBA00022692"/>
    </source>
</evidence>
<dbReference type="InterPro" id="IPR035906">
    <property type="entry name" value="MetI-like_sf"/>
</dbReference>
<dbReference type="Gene3D" id="1.10.3720.10">
    <property type="entry name" value="MetI-like"/>
    <property type="match status" value="1"/>
</dbReference>
<gene>
    <name evidence="9" type="ORF">H6A20_00095</name>
</gene>
<reference evidence="9" key="2">
    <citation type="journal article" date="2021" name="Sci. Rep.">
        <title>The distribution of antibiotic resistance genes in chicken gut microbiota commensals.</title>
        <authorList>
            <person name="Juricova H."/>
            <person name="Matiasovicova J."/>
            <person name="Kubasova T."/>
            <person name="Cejkova D."/>
            <person name="Rychlik I."/>
        </authorList>
    </citation>
    <scope>NUCLEOTIDE SEQUENCE</scope>
    <source>
        <strain evidence="9">An582</strain>
    </source>
</reference>
<dbReference type="GO" id="GO:0055085">
    <property type="term" value="P:transmembrane transport"/>
    <property type="evidence" value="ECO:0007669"/>
    <property type="project" value="InterPro"/>
</dbReference>
<protein>
    <submittedName>
        <fullName evidence="9">Sugar ABC transporter permease</fullName>
    </submittedName>
</protein>
<comment type="caution">
    <text evidence="9">The sequence shown here is derived from an EMBL/GenBank/DDBJ whole genome shotgun (WGS) entry which is preliminary data.</text>
</comment>
<evidence type="ECO:0000313" key="9">
    <source>
        <dbReference type="EMBL" id="MBM6947066.1"/>
    </source>
</evidence>
<dbReference type="PROSITE" id="PS50928">
    <property type="entry name" value="ABC_TM1"/>
    <property type="match status" value="1"/>
</dbReference>
<dbReference type="RefSeq" id="WP_204905129.1">
    <property type="nucleotide sequence ID" value="NZ_JACJKS010000001.1"/>
</dbReference>
<dbReference type="GO" id="GO:0005886">
    <property type="term" value="C:plasma membrane"/>
    <property type="evidence" value="ECO:0007669"/>
    <property type="project" value="UniProtKB-SubCell"/>
</dbReference>
<dbReference type="CDD" id="cd06261">
    <property type="entry name" value="TM_PBP2"/>
    <property type="match status" value="1"/>
</dbReference>
<organism evidence="9 10">
    <name type="scientific">Mordavella massiliensis</name>
    <dbReference type="NCBI Taxonomy" id="1871024"/>
    <lineage>
        <taxon>Bacteria</taxon>
        <taxon>Bacillati</taxon>
        <taxon>Bacillota</taxon>
        <taxon>Clostridia</taxon>
        <taxon>Eubacteriales</taxon>
        <taxon>Clostridiaceae</taxon>
        <taxon>Mordavella</taxon>
    </lineage>
</organism>
<dbReference type="Proteomes" id="UP000705508">
    <property type="component" value="Unassembled WGS sequence"/>
</dbReference>
<evidence type="ECO:0000256" key="5">
    <source>
        <dbReference type="ARBA" id="ARBA00022989"/>
    </source>
</evidence>
<comment type="subcellular location">
    <subcellularLocation>
        <location evidence="1 7">Cell membrane</location>
        <topology evidence="1 7">Multi-pass membrane protein</topology>
    </subcellularLocation>
</comment>
<feature type="transmembrane region" description="Helical" evidence="7">
    <location>
        <begin position="12"/>
        <end position="35"/>
    </location>
</feature>
<name>A0A939BFY3_9CLOT</name>
<feature type="transmembrane region" description="Helical" evidence="7">
    <location>
        <begin position="161"/>
        <end position="184"/>
    </location>
</feature>
<dbReference type="PANTHER" id="PTHR43005:SF1">
    <property type="entry name" value="SPERMIDINE_PUTRESCINE TRANSPORT SYSTEM PERMEASE PROTEIN"/>
    <property type="match status" value="1"/>
</dbReference>
<keyword evidence="4 7" id="KW-0812">Transmembrane</keyword>
<evidence type="ECO:0000256" key="2">
    <source>
        <dbReference type="ARBA" id="ARBA00022448"/>
    </source>
</evidence>
<evidence type="ECO:0000256" key="7">
    <source>
        <dbReference type="RuleBase" id="RU363032"/>
    </source>
</evidence>
<dbReference type="InterPro" id="IPR000515">
    <property type="entry name" value="MetI-like"/>
</dbReference>
<feature type="transmembrane region" description="Helical" evidence="7">
    <location>
        <begin position="267"/>
        <end position="288"/>
    </location>
</feature>
<keyword evidence="2 7" id="KW-0813">Transport</keyword>
<reference evidence="9" key="1">
    <citation type="submission" date="2020-08" db="EMBL/GenBank/DDBJ databases">
        <authorList>
            <person name="Cejkova D."/>
            <person name="Kubasova T."/>
            <person name="Jahodarova E."/>
            <person name="Rychlik I."/>
        </authorList>
    </citation>
    <scope>NUCLEOTIDE SEQUENCE</scope>
    <source>
        <strain evidence="9">An582</strain>
    </source>
</reference>
<evidence type="ECO:0000256" key="1">
    <source>
        <dbReference type="ARBA" id="ARBA00004651"/>
    </source>
</evidence>
<dbReference type="AlphaFoldDB" id="A0A939BFY3"/>
<evidence type="ECO:0000313" key="10">
    <source>
        <dbReference type="Proteomes" id="UP000705508"/>
    </source>
</evidence>
<dbReference type="PANTHER" id="PTHR43005">
    <property type="entry name" value="BLR7065 PROTEIN"/>
    <property type="match status" value="1"/>
</dbReference>
<sequence length="298" mass="33326">MKNKRRLMTKEARLGIFMISPALIIIIGLMLYPLLYTVYLTLVDYNVFTGINKGFVGVQEYVEVFSDPKFWNAIKVTMYFVAGSLLLQTIAGFAVATFLNIPFRGQRILRAVMLAPWAVPTVVNAQLWNWILNASYGALNKLLLGIGVIEDPIVWLGDPKLALNVIIVADTWKMLPLFVVMLLAGMSSIPPSHYEAAKLEGASFWQSFCKITFPLLKPMLLVVLIMRTAQAIRVFDIVYVLTQGGPSNSTMTISYYTYYQTFSALDFGYGSTLAMVVTLITLGIAIIYKKLLNADNIY</sequence>
<feature type="domain" description="ABC transmembrane type-1" evidence="8">
    <location>
        <begin position="74"/>
        <end position="288"/>
    </location>
</feature>
<evidence type="ECO:0000256" key="6">
    <source>
        <dbReference type="ARBA" id="ARBA00023136"/>
    </source>
</evidence>
<dbReference type="Pfam" id="PF00528">
    <property type="entry name" value="BPD_transp_1"/>
    <property type="match status" value="1"/>
</dbReference>
<dbReference type="SUPFAM" id="SSF161098">
    <property type="entry name" value="MetI-like"/>
    <property type="match status" value="1"/>
</dbReference>
<keyword evidence="5 7" id="KW-1133">Transmembrane helix</keyword>